<feature type="domain" description="DUF4246" evidence="2">
    <location>
        <begin position="116"/>
        <end position="513"/>
    </location>
</feature>
<evidence type="ECO:0000313" key="4">
    <source>
        <dbReference type="EMBL" id="GJN90070.1"/>
    </source>
</evidence>
<dbReference type="InterPro" id="IPR049192">
    <property type="entry name" value="DUF4246_C"/>
</dbReference>
<dbReference type="PANTHER" id="PTHR33119">
    <property type="entry name" value="IFI3P"/>
    <property type="match status" value="1"/>
</dbReference>
<dbReference type="Pfam" id="PF14033">
    <property type="entry name" value="DUF4246"/>
    <property type="match status" value="1"/>
</dbReference>
<feature type="domain" description="DUF4246" evidence="3">
    <location>
        <begin position="16"/>
        <end position="82"/>
    </location>
</feature>
<name>A0AAV5GJN7_9BASI</name>
<sequence length="577" mass="66514">MPHDKWGTREVADPTSPYHPFPTPFDQIDTQDGFSDQAPDHFSPPYSLQEIDMLALSYEIRQKPDWARKLRDSDIRTKWRAEALGKRNEEAGFAERTGENYSGYDVEEVERPKLTEKMVDYVLDELELHADKLNDPHRIQASCFEGVYESDSLVPKEQLDQLLAHVAELEKNPPFGEPDWHPGSDEQVLDLVHPSLFPLRYGVTPVRQLDADGKVSSNATPPEPRNALHSTSKKYQWLPSDFDVDEQGKVTISSYINNLHPKDHASFYPVLASIFERFVPAFERVLSDLQKPPPRRILIDHDVASAWYGEMPDNMSDEEWDEWEEKKVVQLPEPEPFKRPEVSDDKPAFPLRGRKLQVIVKLANIHLTPEKPEYGGGVWHVEGMQNEEIVASGIYYYDQENIGESRLAYRGTFDDQELPYEQSDVKGVKTVFGIDPDGPCMQYYNSARTCAGRSLFWPNIYQHRVSRFSLADRSKPGHRKILVFFLVDPLKSAAGEVISTARVPYQQREWAERELPHNAQTDKMPVELWNQVLGGVEGLMTYEEAKKIREDLMHERKFLVEENTEKVFERSFSLCEH</sequence>
<evidence type="ECO:0000313" key="5">
    <source>
        <dbReference type="Proteomes" id="UP001342314"/>
    </source>
</evidence>
<comment type="caution">
    <text evidence="4">The sequence shown here is derived from an EMBL/GenBank/DDBJ whole genome shotgun (WGS) entry which is preliminary data.</text>
</comment>
<dbReference type="InterPro" id="IPR049207">
    <property type="entry name" value="DUF4246_N"/>
</dbReference>
<gene>
    <name evidence="4" type="ORF">Rhopal_003068-T1</name>
</gene>
<evidence type="ECO:0000259" key="3">
    <source>
        <dbReference type="Pfam" id="PF21666"/>
    </source>
</evidence>
<dbReference type="AlphaFoldDB" id="A0AAV5GJN7"/>
<dbReference type="EMBL" id="BQKY01000006">
    <property type="protein sequence ID" value="GJN90070.1"/>
    <property type="molecule type" value="Genomic_DNA"/>
</dbReference>
<dbReference type="PANTHER" id="PTHR33119:SF1">
    <property type="entry name" value="FE2OG DIOXYGENASE DOMAIN-CONTAINING PROTEIN"/>
    <property type="match status" value="1"/>
</dbReference>
<dbReference type="InterPro" id="IPR025340">
    <property type="entry name" value="DUF4246"/>
</dbReference>
<keyword evidence="5" id="KW-1185">Reference proteome</keyword>
<dbReference type="Proteomes" id="UP001342314">
    <property type="component" value="Unassembled WGS sequence"/>
</dbReference>
<organism evidence="4 5">
    <name type="scientific">Rhodotorula paludigena</name>
    <dbReference type="NCBI Taxonomy" id="86838"/>
    <lineage>
        <taxon>Eukaryota</taxon>
        <taxon>Fungi</taxon>
        <taxon>Dikarya</taxon>
        <taxon>Basidiomycota</taxon>
        <taxon>Pucciniomycotina</taxon>
        <taxon>Microbotryomycetes</taxon>
        <taxon>Sporidiobolales</taxon>
        <taxon>Sporidiobolaceae</taxon>
        <taxon>Rhodotorula</taxon>
    </lineage>
</organism>
<accession>A0AAV5GJN7</accession>
<feature type="region of interest" description="Disordered" evidence="1">
    <location>
        <begin position="1"/>
        <end position="43"/>
    </location>
</feature>
<reference evidence="4 5" key="1">
    <citation type="submission" date="2021-12" db="EMBL/GenBank/DDBJ databases">
        <title>High titer production of polyol ester of fatty acids by Rhodotorula paludigena BS15 towards product separation-free biomass refinery.</title>
        <authorList>
            <person name="Mano J."/>
            <person name="Ono H."/>
            <person name="Tanaka T."/>
            <person name="Naito K."/>
            <person name="Sushida H."/>
            <person name="Ike M."/>
            <person name="Tokuyasu K."/>
            <person name="Kitaoka M."/>
        </authorList>
    </citation>
    <scope>NUCLEOTIDE SEQUENCE [LARGE SCALE GENOMIC DNA]</scope>
    <source>
        <strain evidence="4 5">BS15</strain>
    </source>
</reference>
<proteinExistence type="predicted"/>
<evidence type="ECO:0000259" key="2">
    <source>
        <dbReference type="Pfam" id="PF14033"/>
    </source>
</evidence>
<evidence type="ECO:0000256" key="1">
    <source>
        <dbReference type="SAM" id="MobiDB-lite"/>
    </source>
</evidence>
<protein>
    <submittedName>
        <fullName evidence="4">Uncharacterized protein</fullName>
    </submittedName>
</protein>
<dbReference type="Pfam" id="PF21666">
    <property type="entry name" value="DUF4246_N"/>
    <property type="match status" value="1"/>
</dbReference>
<feature type="compositionally biased region" description="Basic and acidic residues" evidence="1">
    <location>
        <begin position="1"/>
        <end position="12"/>
    </location>
</feature>